<dbReference type="SUPFAM" id="SSF53850">
    <property type="entry name" value="Periplasmic binding protein-like II"/>
    <property type="match status" value="1"/>
</dbReference>
<comment type="subcellular location">
    <subcellularLocation>
        <location evidence="1">Periplasm</location>
    </subcellularLocation>
</comment>
<dbReference type="Proteomes" id="UP000282597">
    <property type="component" value="Chromosome"/>
</dbReference>
<dbReference type="AlphaFoldDB" id="A0A2Z6EV78"/>
<dbReference type="Gene3D" id="3.40.190.10">
    <property type="entry name" value="Periplasmic binding protein-like II"/>
    <property type="match status" value="2"/>
</dbReference>
<evidence type="ECO:0000256" key="5">
    <source>
        <dbReference type="ARBA" id="ARBA00022764"/>
    </source>
</evidence>
<evidence type="ECO:0000313" key="7">
    <source>
        <dbReference type="Proteomes" id="UP000282597"/>
    </source>
</evidence>
<evidence type="ECO:0000256" key="3">
    <source>
        <dbReference type="ARBA" id="ARBA00022448"/>
    </source>
</evidence>
<sequence>MKDKTKPQASRRKIIKNLALCTVATLCAPFILTPSKAAPKRQIVIRDLGGEIHEGYKKVLYKPFAEKTGILVVGVQAIANPTAQIQAMVQSENLLWDMAALSEMAILILTNGIGDKCFLEKHQLEGDPTISRIAPQFIFPYGVGTNVYSTVLAYRTDVFKKAGEVPQTWQDLWNTKRFPCRRGLYRHPLDTAEVALMADGVSAEKVYPCDLERMFRSLDKIKQHIRIWWTSGTQVEQLLKSKEIDLVPAWISRVQAAINAGVPIAFSWEQHIYECNSWAILKGTRNANACREFIKFASDPERQAQLAEYGVGPTLPEAFNYIKPERAKQLTSYPENLKKGLHTDSIYWLNNQDRAIREFTEWLAKP</sequence>
<name>A0A2Z6EV78_9BURK</name>
<evidence type="ECO:0000256" key="4">
    <source>
        <dbReference type="ARBA" id="ARBA00022729"/>
    </source>
</evidence>
<proteinExistence type="inferred from homology"/>
<dbReference type="Pfam" id="PF13416">
    <property type="entry name" value="SBP_bac_8"/>
    <property type="match status" value="1"/>
</dbReference>
<dbReference type="KEGG" id="mcys:MCB1EB_1160"/>
<keyword evidence="5" id="KW-0574">Periplasm</keyword>
<dbReference type="GO" id="GO:0030288">
    <property type="term" value="C:outer membrane-bounded periplasmic space"/>
    <property type="evidence" value="ECO:0007669"/>
    <property type="project" value="TreeGrafter"/>
</dbReference>
<dbReference type="GO" id="GO:0030976">
    <property type="term" value="F:thiamine pyrophosphate binding"/>
    <property type="evidence" value="ECO:0007669"/>
    <property type="project" value="TreeGrafter"/>
</dbReference>
<dbReference type="CDD" id="cd13589">
    <property type="entry name" value="PBP2_polyamine_RpCGA009"/>
    <property type="match status" value="1"/>
</dbReference>
<protein>
    <submittedName>
        <fullName evidence="6">Dehydrogenase</fullName>
    </submittedName>
</protein>
<reference evidence="6 7" key="1">
    <citation type="journal article" date="2018" name="Microbes Environ.">
        <title>Comparative Genomic Insights into Endofungal Lifestyles of Two Bacterial Endosymbionts, Mycoavidus cysteinexigens and Burkholderia rhizoxinica.</title>
        <authorList>
            <person name="Sharmin D."/>
            <person name="Guo Y."/>
            <person name="Nishizawa T."/>
            <person name="Ohshima S."/>
            <person name="Sato Y."/>
            <person name="Takashima Y."/>
            <person name="Narisawa K."/>
            <person name="Ohta H."/>
        </authorList>
    </citation>
    <scope>NUCLEOTIDE SEQUENCE [LARGE SCALE GENOMIC DNA]</scope>
    <source>
        <strain evidence="6 7">B1-EB</strain>
    </source>
</reference>
<evidence type="ECO:0000256" key="2">
    <source>
        <dbReference type="ARBA" id="ARBA00008520"/>
    </source>
</evidence>
<dbReference type="GO" id="GO:0030975">
    <property type="term" value="F:thiamine binding"/>
    <property type="evidence" value="ECO:0007669"/>
    <property type="project" value="TreeGrafter"/>
</dbReference>
<gene>
    <name evidence="6" type="ORF">MCB1EB_1160</name>
</gene>
<dbReference type="PANTHER" id="PTHR30006:SF3">
    <property type="entry name" value="THIAMINE-BINDING PERIPLASMIC PROTEIN"/>
    <property type="match status" value="1"/>
</dbReference>
<comment type="similarity">
    <text evidence="2">Belongs to the bacterial solute-binding protein 1 family.</text>
</comment>
<dbReference type="PROSITE" id="PS51318">
    <property type="entry name" value="TAT"/>
    <property type="match status" value="1"/>
</dbReference>
<dbReference type="PANTHER" id="PTHR30006">
    <property type="entry name" value="THIAMINE-BINDING PERIPLASMIC PROTEIN-RELATED"/>
    <property type="match status" value="1"/>
</dbReference>
<organism evidence="6 7">
    <name type="scientific">Mycoavidus cysteinexigens</name>
    <dbReference type="NCBI Taxonomy" id="1553431"/>
    <lineage>
        <taxon>Bacteria</taxon>
        <taxon>Pseudomonadati</taxon>
        <taxon>Pseudomonadota</taxon>
        <taxon>Betaproteobacteria</taxon>
        <taxon>Burkholderiales</taxon>
        <taxon>Burkholderiaceae</taxon>
        <taxon>Mycoavidus</taxon>
    </lineage>
</organism>
<keyword evidence="3" id="KW-0813">Transport</keyword>
<keyword evidence="4" id="KW-0732">Signal</keyword>
<keyword evidence="7" id="KW-1185">Reference proteome</keyword>
<dbReference type="RefSeq" id="WP_045362147.1">
    <property type="nucleotide sequence ID" value="NZ_AP018150.1"/>
</dbReference>
<evidence type="ECO:0000313" key="6">
    <source>
        <dbReference type="EMBL" id="BBE09321.1"/>
    </source>
</evidence>
<dbReference type="InterPro" id="IPR006059">
    <property type="entry name" value="SBP"/>
</dbReference>
<accession>A0A2Z6EV78</accession>
<dbReference type="GO" id="GO:0015888">
    <property type="term" value="P:thiamine transport"/>
    <property type="evidence" value="ECO:0007669"/>
    <property type="project" value="TreeGrafter"/>
</dbReference>
<dbReference type="EMBL" id="AP018150">
    <property type="protein sequence ID" value="BBE09321.1"/>
    <property type="molecule type" value="Genomic_DNA"/>
</dbReference>
<dbReference type="InterPro" id="IPR006311">
    <property type="entry name" value="TAT_signal"/>
</dbReference>
<evidence type="ECO:0000256" key="1">
    <source>
        <dbReference type="ARBA" id="ARBA00004418"/>
    </source>
</evidence>